<gene>
    <name evidence="4" type="ORF">ILEXP_LOCUS22098</name>
</gene>
<comment type="caution">
    <text evidence="4">The sequence shown here is derived from an EMBL/GenBank/DDBJ whole genome shotgun (WGS) entry which is preliminary data.</text>
</comment>
<feature type="active site" evidence="2">
    <location>
        <position position="163"/>
    </location>
</feature>
<dbReference type="Proteomes" id="UP001642360">
    <property type="component" value="Unassembled WGS sequence"/>
</dbReference>
<dbReference type="PANTHER" id="PTHR23024:SF467">
    <property type="entry name" value="CARBOXYLESTERASE 12-RELATED"/>
    <property type="match status" value="1"/>
</dbReference>
<protein>
    <recommendedName>
        <fullName evidence="3">Alpha/beta hydrolase fold-3 domain-containing protein</fullName>
    </recommendedName>
</protein>
<dbReference type="PROSITE" id="PS01174">
    <property type="entry name" value="LIPASE_GDXG_SER"/>
    <property type="match status" value="1"/>
</dbReference>
<evidence type="ECO:0000259" key="3">
    <source>
        <dbReference type="Pfam" id="PF07859"/>
    </source>
</evidence>
<evidence type="ECO:0000256" key="1">
    <source>
        <dbReference type="ARBA" id="ARBA00010515"/>
    </source>
</evidence>
<sequence length="320" mass="35917">MDSTTSEILHDFVNLMRVYKDGRIERFEGNDIVPASVDPITGVQSKDVEIAPEIGVGARLYLPANADRQHKLPVLVYFHGGCFMIQNPFSKTYATHLNALVSQANVVVVSVDYRLAPEHPLPVAYEDSWVAIKWVASHFKGDGQEPWLKDYVDFERVFLSGDSAGGNIAHNMAIRLGSEKFDGINILGLVLNHPFFWGEEPIGNEGAETNYHSKVLMDRLWRFVNPSTVGSDDPMLNPAKNQDLPSLGCSKVLVCVAEEDLLRDRGWYYYEVLAKSGWKGKVEIMETKGENHVFHLYNPTCESAVAMVKRVATFLNQRED</sequence>
<evidence type="ECO:0000256" key="2">
    <source>
        <dbReference type="PROSITE-ProRule" id="PRU10038"/>
    </source>
</evidence>
<dbReference type="Pfam" id="PF07859">
    <property type="entry name" value="Abhydrolase_3"/>
    <property type="match status" value="1"/>
</dbReference>
<dbReference type="InterPro" id="IPR013094">
    <property type="entry name" value="AB_hydrolase_3"/>
</dbReference>
<evidence type="ECO:0000313" key="5">
    <source>
        <dbReference type="Proteomes" id="UP001642360"/>
    </source>
</evidence>
<dbReference type="InterPro" id="IPR033140">
    <property type="entry name" value="Lipase_GDXG_put_SER_AS"/>
</dbReference>
<keyword evidence="5" id="KW-1185">Reference proteome</keyword>
<dbReference type="Gene3D" id="3.40.50.1820">
    <property type="entry name" value="alpha/beta hydrolase"/>
    <property type="match status" value="1"/>
</dbReference>
<accession>A0ABC8SA30</accession>
<reference evidence="4 5" key="1">
    <citation type="submission" date="2024-02" db="EMBL/GenBank/DDBJ databases">
        <authorList>
            <person name="Vignale AGUSTIN F."/>
            <person name="Sosa J E."/>
            <person name="Modenutti C."/>
        </authorList>
    </citation>
    <scope>NUCLEOTIDE SEQUENCE [LARGE SCALE GENOMIC DNA]</scope>
</reference>
<dbReference type="InterPro" id="IPR029058">
    <property type="entry name" value="AB_hydrolase_fold"/>
</dbReference>
<dbReference type="SUPFAM" id="SSF53474">
    <property type="entry name" value="alpha/beta-Hydrolases"/>
    <property type="match status" value="1"/>
</dbReference>
<name>A0ABC8SA30_9AQUA</name>
<proteinExistence type="inferred from homology"/>
<dbReference type="AlphaFoldDB" id="A0ABC8SA30"/>
<dbReference type="EMBL" id="CAUOFW020002454">
    <property type="protein sequence ID" value="CAK9153803.1"/>
    <property type="molecule type" value="Genomic_DNA"/>
</dbReference>
<feature type="domain" description="Alpha/beta hydrolase fold-3" evidence="3">
    <location>
        <begin position="75"/>
        <end position="295"/>
    </location>
</feature>
<evidence type="ECO:0000313" key="4">
    <source>
        <dbReference type="EMBL" id="CAK9153803.1"/>
    </source>
</evidence>
<comment type="similarity">
    <text evidence="1">Belongs to the 'GDXG' lipolytic enzyme family.</text>
</comment>
<dbReference type="InterPro" id="IPR050466">
    <property type="entry name" value="Carboxylest/Gibb_receptor"/>
</dbReference>
<organism evidence="4 5">
    <name type="scientific">Ilex paraguariensis</name>
    <name type="common">yerba mate</name>
    <dbReference type="NCBI Taxonomy" id="185542"/>
    <lineage>
        <taxon>Eukaryota</taxon>
        <taxon>Viridiplantae</taxon>
        <taxon>Streptophyta</taxon>
        <taxon>Embryophyta</taxon>
        <taxon>Tracheophyta</taxon>
        <taxon>Spermatophyta</taxon>
        <taxon>Magnoliopsida</taxon>
        <taxon>eudicotyledons</taxon>
        <taxon>Gunneridae</taxon>
        <taxon>Pentapetalae</taxon>
        <taxon>asterids</taxon>
        <taxon>campanulids</taxon>
        <taxon>Aquifoliales</taxon>
        <taxon>Aquifoliaceae</taxon>
        <taxon>Ilex</taxon>
    </lineage>
</organism>
<dbReference type="PANTHER" id="PTHR23024">
    <property type="entry name" value="ARYLACETAMIDE DEACETYLASE"/>
    <property type="match status" value="1"/>
</dbReference>